<protein>
    <recommendedName>
        <fullName evidence="8">Phosphate permease</fullName>
    </recommendedName>
</protein>
<reference evidence="7" key="1">
    <citation type="journal article" date="2014" name="Front. Microbiol.">
        <title>High frequency of phylogenetically diverse reductive dehalogenase-homologous genes in deep subseafloor sedimentary metagenomes.</title>
        <authorList>
            <person name="Kawai M."/>
            <person name="Futagami T."/>
            <person name="Toyoda A."/>
            <person name="Takaki Y."/>
            <person name="Nishi S."/>
            <person name="Hori S."/>
            <person name="Arai W."/>
            <person name="Tsubouchi T."/>
            <person name="Morono Y."/>
            <person name="Uchiyama I."/>
            <person name="Ito T."/>
            <person name="Fujiyama A."/>
            <person name="Inagaki F."/>
            <person name="Takami H."/>
        </authorList>
    </citation>
    <scope>NUCLEOTIDE SEQUENCE</scope>
    <source>
        <strain evidence="7">Expedition CK06-06</strain>
    </source>
</reference>
<dbReference type="GO" id="GO:0005315">
    <property type="term" value="F:phosphate transmembrane transporter activity"/>
    <property type="evidence" value="ECO:0007669"/>
    <property type="project" value="InterPro"/>
</dbReference>
<dbReference type="AlphaFoldDB" id="X0UYZ3"/>
<dbReference type="InterPro" id="IPR001204">
    <property type="entry name" value="Phos_transporter"/>
</dbReference>
<feature type="non-terminal residue" evidence="7">
    <location>
        <position position="1"/>
    </location>
</feature>
<keyword evidence="2" id="KW-0813">Transport</keyword>
<sequence length="236" mass="24574">SAKIVGPIIIGFTAFLIASSLFLKTPLSKNYHISEIEGLQFAAVIAVVVGIVGLFLLRKIKAHGPEDYTTVERIFRKLQIVTSCYVAFAHGANDVANAIGPVAAIVPLAQGVDIGGKVDVPIALLLLGGVGIAIGCMTWGRKVMKTVGTKITSLTNTRGFSVDFGAATTVLIASKLGMPISTSHTVVGAVIGVGLARGLEAVDLSIIRKIVISWLLTLPIAAGTSIAIFLCLRMVV</sequence>
<dbReference type="GO" id="GO:0035435">
    <property type="term" value="P:phosphate ion transmembrane transport"/>
    <property type="evidence" value="ECO:0007669"/>
    <property type="project" value="TreeGrafter"/>
</dbReference>
<feature type="transmembrane region" description="Helical" evidence="6">
    <location>
        <begin position="39"/>
        <end position="57"/>
    </location>
</feature>
<evidence type="ECO:0000256" key="2">
    <source>
        <dbReference type="ARBA" id="ARBA00022448"/>
    </source>
</evidence>
<comment type="subcellular location">
    <subcellularLocation>
        <location evidence="1">Membrane</location>
        <topology evidence="1">Multi-pass membrane protein</topology>
    </subcellularLocation>
</comment>
<accession>X0UYZ3</accession>
<proteinExistence type="predicted"/>
<evidence type="ECO:0000256" key="5">
    <source>
        <dbReference type="ARBA" id="ARBA00023136"/>
    </source>
</evidence>
<dbReference type="GO" id="GO:0016020">
    <property type="term" value="C:membrane"/>
    <property type="evidence" value="ECO:0007669"/>
    <property type="project" value="UniProtKB-SubCell"/>
</dbReference>
<keyword evidence="4 6" id="KW-1133">Transmembrane helix</keyword>
<dbReference type="Pfam" id="PF01384">
    <property type="entry name" value="PHO4"/>
    <property type="match status" value="1"/>
</dbReference>
<evidence type="ECO:0000256" key="3">
    <source>
        <dbReference type="ARBA" id="ARBA00022692"/>
    </source>
</evidence>
<dbReference type="PANTHER" id="PTHR11101:SF80">
    <property type="entry name" value="PHOSPHATE TRANSPORTER"/>
    <property type="match status" value="1"/>
</dbReference>
<evidence type="ECO:0000256" key="4">
    <source>
        <dbReference type="ARBA" id="ARBA00022989"/>
    </source>
</evidence>
<keyword evidence="3 6" id="KW-0812">Transmembrane</keyword>
<comment type="caution">
    <text evidence="7">The sequence shown here is derived from an EMBL/GenBank/DDBJ whole genome shotgun (WGS) entry which is preliminary data.</text>
</comment>
<organism evidence="7">
    <name type="scientific">marine sediment metagenome</name>
    <dbReference type="NCBI Taxonomy" id="412755"/>
    <lineage>
        <taxon>unclassified sequences</taxon>
        <taxon>metagenomes</taxon>
        <taxon>ecological metagenomes</taxon>
    </lineage>
</organism>
<feature type="transmembrane region" description="Helical" evidence="6">
    <location>
        <begin position="214"/>
        <end position="235"/>
    </location>
</feature>
<dbReference type="PANTHER" id="PTHR11101">
    <property type="entry name" value="PHOSPHATE TRANSPORTER"/>
    <property type="match status" value="1"/>
</dbReference>
<evidence type="ECO:0008006" key="8">
    <source>
        <dbReference type="Google" id="ProtNLM"/>
    </source>
</evidence>
<feature type="transmembrane region" description="Helical" evidence="6">
    <location>
        <begin position="120"/>
        <end position="140"/>
    </location>
</feature>
<feature type="transmembrane region" description="Helical" evidence="6">
    <location>
        <begin position="6"/>
        <end position="27"/>
    </location>
</feature>
<dbReference type="EMBL" id="BARS01017048">
    <property type="protein sequence ID" value="GAF93640.1"/>
    <property type="molecule type" value="Genomic_DNA"/>
</dbReference>
<name>X0UYZ3_9ZZZZ</name>
<keyword evidence="5 6" id="KW-0472">Membrane</keyword>
<evidence type="ECO:0000256" key="6">
    <source>
        <dbReference type="SAM" id="Phobius"/>
    </source>
</evidence>
<evidence type="ECO:0000256" key="1">
    <source>
        <dbReference type="ARBA" id="ARBA00004141"/>
    </source>
</evidence>
<evidence type="ECO:0000313" key="7">
    <source>
        <dbReference type="EMBL" id="GAF93640.1"/>
    </source>
</evidence>
<gene>
    <name evidence="7" type="ORF">S01H1_27944</name>
</gene>